<reference evidence="3" key="1">
    <citation type="submission" date="2020-06" db="EMBL/GenBank/DDBJ databases">
        <authorList>
            <person name="Li T."/>
            <person name="Hu X."/>
            <person name="Zhang T."/>
            <person name="Song X."/>
            <person name="Zhang H."/>
            <person name="Dai N."/>
            <person name="Sheng W."/>
            <person name="Hou X."/>
            <person name="Wei L."/>
        </authorList>
    </citation>
    <scope>NUCLEOTIDE SEQUENCE</scope>
    <source>
        <strain evidence="3">G02</strain>
        <tissue evidence="3">Leaf</tissue>
    </source>
</reference>
<evidence type="ECO:0000256" key="2">
    <source>
        <dbReference type="SAM" id="Phobius"/>
    </source>
</evidence>
<keyword evidence="2" id="KW-0472">Membrane</keyword>
<gene>
    <name evidence="3" type="ORF">Sradi_1308100</name>
</gene>
<evidence type="ECO:0000313" key="3">
    <source>
        <dbReference type="EMBL" id="KAL0418946.1"/>
    </source>
</evidence>
<protein>
    <submittedName>
        <fullName evidence="3">Uncharacterized protein</fullName>
    </submittedName>
</protein>
<reference evidence="3" key="2">
    <citation type="journal article" date="2024" name="Plant">
        <title>Genomic evolution and insights into agronomic trait innovations of Sesamum species.</title>
        <authorList>
            <person name="Miao H."/>
            <person name="Wang L."/>
            <person name="Qu L."/>
            <person name="Liu H."/>
            <person name="Sun Y."/>
            <person name="Le M."/>
            <person name="Wang Q."/>
            <person name="Wei S."/>
            <person name="Zheng Y."/>
            <person name="Lin W."/>
            <person name="Duan Y."/>
            <person name="Cao H."/>
            <person name="Xiong S."/>
            <person name="Wang X."/>
            <person name="Wei L."/>
            <person name="Li C."/>
            <person name="Ma Q."/>
            <person name="Ju M."/>
            <person name="Zhao R."/>
            <person name="Li G."/>
            <person name="Mu C."/>
            <person name="Tian Q."/>
            <person name="Mei H."/>
            <person name="Zhang T."/>
            <person name="Gao T."/>
            <person name="Zhang H."/>
        </authorList>
    </citation>
    <scope>NUCLEOTIDE SEQUENCE</scope>
    <source>
        <strain evidence="3">G02</strain>
    </source>
</reference>
<comment type="caution">
    <text evidence="3">The sequence shown here is derived from an EMBL/GenBank/DDBJ whole genome shotgun (WGS) entry which is preliminary data.</text>
</comment>
<organism evidence="3">
    <name type="scientific">Sesamum radiatum</name>
    <name type="common">Black benniseed</name>
    <dbReference type="NCBI Taxonomy" id="300843"/>
    <lineage>
        <taxon>Eukaryota</taxon>
        <taxon>Viridiplantae</taxon>
        <taxon>Streptophyta</taxon>
        <taxon>Embryophyta</taxon>
        <taxon>Tracheophyta</taxon>
        <taxon>Spermatophyta</taxon>
        <taxon>Magnoliopsida</taxon>
        <taxon>eudicotyledons</taxon>
        <taxon>Gunneridae</taxon>
        <taxon>Pentapetalae</taxon>
        <taxon>asterids</taxon>
        <taxon>lamiids</taxon>
        <taxon>Lamiales</taxon>
        <taxon>Pedaliaceae</taxon>
        <taxon>Sesamum</taxon>
    </lineage>
</organism>
<feature type="transmembrane region" description="Helical" evidence="2">
    <location>
        <begin position="54"/>
        <end position="72"/>
    </location>
</feature>
<dbReference type="AlphaFoldDB" id="A0AAW2UUA4"/>
<evidence type="ECO:0000256" key="1">
    <source>
        <dbReference type="SAM" id="MobiDB-lite"/>
    </source>
</evidence>
<proteinExistence type="predicted"/>
<feature type="region of interest" description="Disordered" evidence="1">
    <location>
        <begin position="77"/>
        <end position="99"/>
    </location>
</feature>
<keyword evidence="2" id="KW-1133">Transmembrane helix</keyword>
<feature type="transmembrane region" description="Helical" evidence="2">
    <location>
        <begin position="31"/>
        <end position="48"/>
    </location>
</feature>
<accession>A0AAW2UUA4</accession>
<keyword evidence="2" id="KW-0812">Transmembrane</keyword>
<name>A0AAW2UUA4_SESRA</name>
<dbReference type="EMBL" id="JACGWJ010000005">
    <property type="protein sequence ID" value="KAL0418946.1"/>
    <property type="molecule type" value="Genomic_DNA"/>
</dbReference>
<sequence>MDGWGASLSSFPGEDPSPLSQGRIPLFHPPYFTSFTCIIPFVCLASLVSLIYLIRLLICLTSLIPHIFLIYLTTGSRSRLPQTPPPATKEDRRIRTRPP</sequence>